<evidence type="ECO:0000313" key="3">
    <source>
        <dbReference type="EMBL" id="ALE02157.1"/>
    </source>
</evidence>
<feature type="transmembrane region" description="Helical" evidence="1">
    <location>
        <begin position="177"/>
        <end position="194"/>
    </location>
</feature>
<feature type="transmembrane region" description="Helical" evidence="1">
    <location>
        <begin position="89"/>
        <end position="109"/>
    </location>
</feature>
<dbReference type="InterPro" id="IPR000620">
    <property type="entry name" value="EamA_dom"/>
</dbReference>
<feature type="domain" description="EamA" evidence="2">
    <location>
        <begin position="147"/>
        <end position="276"/>
    </location>
</feature>
<dbReference type="AlphaFoldDB" id="A0A0M4LDV2"/>
<dbReference type="PANTHER" id="PTHR22911">
    <property type="entry name" value="ACYL-MALONYL CONDENSING ENZYME-RELATED"/>
    <property type="match status" value="1"/>
</dbReference>
<protein>
    <recommendedName>
        <fullName evidence="2">EamA domain-containing protein</fullName>
    </recommendedName>
</protein>
<accession>A0A0M4LDV2</accession>
<name>A0A0M4LDV2_9GAMM</name>
<feature type="transmembrane region" description="Helical" evidence="1">
    <location>
        <begin position="116"/>
        <end position="136"/>
    </location>
</feature>
<dbReference type="EMBL" id="CP006911">
    <property type="protein sequence ID" value="ALE02157.1"/>
    <property type="molecule type" value="Genomic_DNA"/>
</dbReference>
<sequence length="290" mass="32563">MFVIRFALLSSLFYALNVSMIPLIYTLEVSVFLFLFIRFGTTFFTSLVITKSLFSISKIKQQKLGLWLLILSFLFGIQSWLYVEAVKYMSVGLASVVLFTYPLITYLIVSLNSRRKLDVSTILMFLLAIIGIAAISQSEDGFYTMAIGIVLAILSAISYSLILIITPKMSALKNWEIVKYTTLIPALGFLYLFLNETSFYWPSNQALILSLVSGVFFATGMLFYHISVKKYGPVRTANIGYTEPLLVLIFGFIAYLEAITFIQGIGVILVAIASITIEKRQLKQNNNSEV</sequence>
<reference evidence="3 4" key="1">
    <citation type="journal article" date="2015" name="Genome Announc.">
        <title>Genome Sequence of 'Candidatus Thioglobus singularis' Strain PS1, a Mixotroph from the SUP05 Clade of Marine Gammaproteobacteria.</title>
        <authorList>
            <person name="Marshall K.T."/>
            <person name="Morris R.M."/>
        </authorList>
    </citation>
    <scope>NUCLEOTIDE SEQUENCE [LARGE SCALE GENOMIC DNA]</scope>
    <source>
        <strain evidence="3 4">PS1</strain>
    </source>
</reference>
<organism evidence="3 4">
    <name type="scientific">Candidatus Pseudothioglobus singularis PS1</name>
    <dbReference type="NCBI Taxonomy" id="1125411"/>
    <lineage>
        <taxon>Bacteria</taxon>
        <taxon>Pseudomonadati</taxon>
        <taxon>Pseudomonadota</taxon>
        <taxon>Gammaproteobacteria</taxon>
        <taxon>Candidatus Pseudothioglobaceae</taxon>
        <taxon>Candidatus Pseudothioglobus</taxon>
    </lineage>
</organism>
<evidence type="ECO:0000259" key="2">
    <source>
        <dbReference type="Pfam" id="PF00892"/>
    </source>
</evidence>
<dbReference type="Proteomes" id="UP000068905">
    <property type="component" value="Chromosome"/>
</dbReference>
<keyword evidence="1" id="KW-0472">Membrane</keyword>
<dbReference type="InterPro" id="IPR037185">
    <property type="entry name" value="EmrE-like"/>
</dbReference>
<feature type="transmembrane region" description="Helical" evidence="1">
    <location>
        <begin position="142"/>
        <end position="165"/>
    </location>
</feature>
<keyword evidence="1" id="KW-1133">Transmembrane helix</keyword>
<proteinExistence type="predicted"/>
<dbReference type="RefSeq" id="WP_053820366.1">
    <property type="nucleotide sequence ID" value="NZ_CP006911.1"/>
</dbReference>
<feature type="transmembrane region" description="Helical" evidence="1">
    <location>
        <begin position="66"/>
        <end position="83"/>
    </location>
</feature>
<feature type="transmembrane region" description="Helical" evidence="1">
    <location>
        <begin position="31"/>
        <end position="54"/>
    </location>
</feature>
<evidence type="ECO:0000313" key="4">
    <source>
        <dbReference type="Proteomes" id="UP000068905"/>
    </source>
</evidence>
<feature type="domain" description="EamA" evidence="2">
    <location>
        <begin position="4"/>
        <end position="136"/>
    </location>
</feature>
<dbReference type="KEGG" id="tsn:W908_06185"/>
<dbReference type="STRING" id="1125411.W908_06185"/>
<evidence type="ECO:0000256" key="1">
    <source>
        <dbReference type="SAM" id="Phobius"/>
    </source>
</evidence>
<feature type="transmembrane region" description="Helical" evidence="1">
    <location>
        <begin position="238"/>
        <end position="255"/>
    </location>
</feature>
<feature type="transmembrane region" description="Helical" evidence="1">
    <location>
        <begin position="206"/>
        <end position="226"/>
    </location>
</feature>
<dbReference type="SUPFAM" id="SSF103481">
    <property type="entry name" value="Multidrug resistance efflux transporter EmrE"/>
    <property type="match status" value="2"/>
</dbReference>
<keyword evidence="1" id="KW-0812">Transmembrane</keyword>
<keyword evidence="4" id="KW-1185">Reference proteome</keyword>
<feature type="transmembrane region" description="Helical" evidence="1">
    <location>
        <begin position="261"/>
        <end position="277"/>
    </location>
</feature>
<gene>
    <name evidence="3" type="ORF">W908_06185</name>
</gene>
<feature type="transmembrane region" description="Helical" evidence="1">
    <location>
        <begin position="7"/>
        <end position="25"/>
    </location>
</feature>
<dbReference type="OrthoDB" id="9806740at2"/>
<dbReference type="GO" id="GO:0016020">
    <property type="term" value="C:membrane"/>
    <property type="evidence" value="ECO:0007669"/>
    <property type="project" value="InterPro"/>
</dbReference>
<dbReference type="Pfam" id="PF00892">
    <property type="entry name" value="EamA"/>
    <property type="match status" value="2"/>
</dbReference>